<evidence type="ECO:0008006" key="5">
    <source>
        <dbReference type="Google" id="ProtNLM"/>
    </source>
</evidence>
<feature type="region of interest" description="Disordered" evidence="1">
    <location>
        <begin position="103"/>
        <end position="220"/>
    </location>
</feature>
<sequence length="505" mass="56778">MLTPNNTFIISRIIKLRAWSFFKVLFAFLFINATFSLDVLAQRDVIITQAKEEIRCRILDETPTRFIYAYVGPKGDILRNEIFKNLVSDFRYNKYDSDLPLATSKKGKSKKNKKSKDIGFATNDVASSDSHSKETVKNKKDKEEKAVSESKALEQPVKSKKELRKEQKANKEKDEVASKDKADQEVLAEIKTSQEPEKSKKELRKEQKANEDKAKVEKANEDEIVLETSKKPVTEIKQPVDKELTKESKEKPVAKNIDEKSTLKPEKSMVEVPKKSTPVVGGTSVETTGEFENYLKWRIGVKAGIGNILDNNFEASNAYGLYQERLLKGWTFGADLAFFPLEGFGLGLVYTDFKSSNSSDNLTYINQVSGEEITGSISNKVSRKFLGPAFFLRKGIDFKTFVVLGVSPGMYFYSDKGDYSQANFEYTGREFGGAATLGLDFLLGNDIIGRDIILSLEAGYNMGKINDLNYGDGTGAVTLANPIIMDRLDFSIGLRFMRFPKYLKK</sequence>
<keyword evidence="2" id="KW-1133">Transmembrane helix</keyword>
<dbReference type="KEGG" id="als:DJ013_06560"/>
<reference evidence="3 4" key="1">
    <citation type="submission" date="2018-05" db="EMBL/GenBank/DDBJ databases">
        <title>Complete genome sequence of Arcticibacterium luteifluviistationis SM1504T, a cytophagaceae bacterium isolated from Arctic surface seawater.</title>
        <authorList>
            <person name="Li Y."/>
            <person name="Qin Q.-L."/>
        </authorList>
    </citation>
    <scope>NUCLEOTIDE SEQUENCE [LARGE SCALE GENOMIC DNA]</scope>
    <source>
        <strain evidence="3 4">SM1504</strain>
    </source>
</reference>
<keyword evidence="2" id="KW-0812">Transmembrane</keyword>
<keyword evidence="4" id="KW-1185">Reference proteome</keyword>
<feature type="compositionally biased region" description="Basic and acidic residues" evidence="1">
    <location>
        <begin position="130"/>
        <end position="184"/>
    </location>
</feature>
<feature type="transmembrane region" description="Helical" evidence="2">
    <location>
        <begin position="21"/>
        <end position="41"/>
    </location>
</feature>
<proteinExistence type="predicted"/>
<protein>
    <recommendedName>
        <fullName evidence="5">Outer membrane protein beta-barrel domain-containing protein</fullName>
    </recommendedName>
</protein>
<dbReference type="OrthoDB" id="1093738at2"/>
<name>A0A2Z4G9I6_9BACT</name>
<organism evidence="3 4">
    <name type="scientific">Arcticibacterium luteifluviistationis</name>
    <dbReference type="NCBI Taxonomy" id="1784714"/>
    <lineage>
        <taxon>Bacteria</taxon>
        <taxon>Pseudomonadati</taxon>
        <taxon>Bacteroidota</taxon>
        <taxon>Cytophagia</taxon>
        <taxon>Cytophagales</taxon>
        <taxon>Leadbetterellaceae</taxon>
        <taxon>Arcticibacterium</taxon>
    </lineage>
</organism>
<accession>A0A2Z4G9I6</accession>
<evidence type="ECO:0000256" key="1">
    <source>
        <dbReference type="SAM" id="MobiDB-lite"/>
    </source>
</evidence>
<dbReference type="EMBL" id="CP029480">
    <property type="protein sequence ID" value="AWV97846.1"/>
    <property type="molecule type" value="Genomic_DNA"/>
</dbReference>
<dbReference type="RefSeq" id="WP_111370948.1">
    <property type="nucleotide sequence ID" value="NZ_CP029480.1"/>
</dbReference>
<feature type="compositionally biased region" description="Basic and acidic residues" evidence="1">
    <location>
        <begin position="192"/>
        <end position="220"/>
    </location>
</feature>
<dbReference type="Proteomes" id="UP000249873">
    <property type="component" value="Chromosome"/>
</dbReference>
<gene>
    <name evidence="3" type="ORF">DJ013_06560</name>
</gene>
<keyword evidence="2" id="KW-0472">Membrane</keyword>
<dbReference type="AlphaFoldDB" id="A0A2Z4G9I6"/>
<evidence type="ECO:0000313" key="3">
    <source>
        <dbReference type="EMBL" id="AWV97846.1"/>
    </source>
</evidence>
<feature type="compositionally biased region" description="Basic residues" evidence="1">
    <location>
        <begin position="105"/>
        <end position="114"/>
    </location>
</feature>
<evidence type="ECO:0000313" key="4">
    <source>
        <dbReference type="Proteomes" id="UP000249873"/>
    </source>
</evidence>
<evidence type="ECO:0000256" key="2">
    <source>
        <dbReference type="SAM" id="Phobius"/>
    </source>
</evidence>